<reference evidence="14" key="1">
    <citation type="journal article" date="2019" name="Int. J. Syst. Evol. Microbiol.">
        <title>The Global Catalogue of Microorganisms (GCM) 10K type strain sequencing project: providing services to taxonomists for standard genome sequencing and annotation.</title>
        <authorList>
            <consortium name="The Broad Institute Genomics Platform"/>
            <consortium name="The Broad Institute Genome Sequencing Center for Infectious Disease"/>
            <person name="Wu L."/>
            <person name="Ma J."/>
        </authorList>
    </citation>
    <scope>NUCLEOTIDE SEQUENCE [LARGE SCALE GENOMIC DNA]</scope>
    <source>
        <strain evidence="14">JCM 17979</strain>
    </source>
</reference>
<keyword evidence="7" id="KW-0067">ATP-binding</keyword>
<comment type="subcellular location">
    <subcellularLocation>
        <location evidence="1">Membrane</location>
        <topology evidence="1">Multi-pass membrane protein</topology>
    </subcellularLocation>
</comment>
<keyword evidence="4 11" id="KW-0812">Transmembrane</keyword>
<evidence type="ECO:0000256" key="7">
    <source>
        <dbReference type="ARBA" id="ARBA00022840"/>
    </source>
</evidence>
<keyword evidence="8 11" id="KW-1133">Transmembrane helix</keyword>
<dbReference type="Gene3D" id="1.20.120.620">
    <property type="entry name" value="Backbone structure of the membrane domain of e. Coli histidine kinase receptor kdpd"/>
    <property type="match status" value="1"/>
</dbReference>
<keyword evidence="6" id="KW-0418">Kinase</keyword>
<feature type="transmembrane region" description="Helical" evidence="11">
    <location>
        <begin position="30"/>
        <end position="50"/>
    </location>
</feature>
<feature type="transmembrane region" description="Helical" evidence="11">
    <location>
        <begin position="57"/>
        <end position="76"/>
    </location>
</feature>
<proteinExistence type="predicted"/>
<dbReference type="Pfam" id="PF13493">
    <property type="entry name" value="DUF4118"/>
    <property type="match status" value="1"/>
</dbReference>
<evidence type="ECO:0000256" key="6">
    <source>
        <dbReference type="ARBA" id="ARBA00022777"/>
    </source>
</evidence>
<evidence type="ECO:0000313" key="14">
    <source>
        <dbReference type="Proteomes" id="UP001500928"/>
    </source>
</evidence>
<evidence type="ECO:0000256" key="8">
    <source>
        <dbReference type="ARBA" id="ARBA00022989"/>
    </source>
</evidence>
<keyword evidence="5" id="KW-0547">Nucleotide-binding</keyword>
<accession>A0ABP9BAW4</accession>
<feature type="domain" description="Sensor protein KdpD transmembrane" evidence="12">
    <location>
        <begin position="11"/>
        <end position="116"/>
    </location>
</feature>
<evidence type="ECO:0000256" key="2">
    <source>
        <dbReference type="ARBA" id="ARBA00022553"/>
    </source>
</evidence>
<dbReference type="RefSeq" id="WP_345416357.1">
    <property type="nucleotide sequence ID" value="NZ_BAABHO010000023.1"/>
</dbReference>
<sequence>MTERWRVGVRAVAVVLPVLVAVVAGLARELLANTGAALVLVVVVVAVAAAGDRIAGVLAALASAASFDFFLTAPYLRFAILDREDVETAVLLLVIGVAVSEIAWWGRRQAARSSRRAGYLSGVARAARLAAEGSPRQDVAETIAGMITEVLDLDGCRFEAAGDTPGRPVLERDGTVVWAGRTVDVRREGLPVMDEIELPAGRDGRAGTFLLTASSEVRRPEPEQLLVAVTLAEQLGTPREVTPG</sequence>
<evidence type="ECO:0000256" key="10">
    <source>
        <dbReference type="ARBA" id="ARBA00023136"/>
    </source>
</evidence>
<dbReference type="InterPro" id="IPR038318">
    <property type="entry name" value="KdpD_sf"/>
</dbReference>
<protein>
    <recommendedName>
        <fullName evidence="12">Sensor protein KdpD transmembrane domain-containing protein</fullName>
    </recommendedName>
</protein>
<evidence type="ECO:0000256" key="1">
    <source>
        <dbReference type="ARBA" id="ARBA00004141"/>
    </source>
</evidence>
<keyword evidence="3" id="KW-0808">Transferase</keyword>
<evidence type="ECO:0000313" key="13">
    <source>
        <dbReference type="EMBL" id="GAA4792949.1"/>
    </source>
</evidence>
<evidence type="ECO:0000256" key="9">
    <source>
        <dbReference type="ARBA" id="ARBA00023012"/>
    </source>
</evidence>
<keyword evidence="9" id="KW-0902">Two-component regulatory system</keyword>
<feature type="transmembrane region" description="Helical" evidence="11">
    <location>
        <begin position="88"/>
        <end position="106"/>
    </location>
</feature>
<keyword evidence="10 11" id="KW-0472">Membrane</keyword>
<evidence type="ECO:0000256" key="5">
    <source>
        <dbReference type="ARBA" id="ARBA00022741"/>
    </source>
</evidence>
<keyword evidence="14" id="KW-1185">Reference proteome</keyword>
<gene>
    <name evidence="13" type="ORF">GCM10023200_30700</name>
</gene>
<evidence type="ECO:0000256" key="3">
    <source>
        <dbReference type="ARBA" id="ARBA00022679"/>
    </source>
</evidence>
<keyword evidence="2" id="KW-0597">Phosphoprotein</keyword>
<comment type="caution">
    <text evidence="13">The sequence shown here is derived from an EMBL/GenBank/DDBJ whole genome shotgun (WGS) entry which is preliminary data.</text>
</comment>
<evidence type="ECO:0000256" key="11">
    <source>
        <dbReference type="SAM" id="Phobius"/>
    </source>
</evidence>
<organism evidence="13 14">
    <name type="scientific">Actinomycetospora chlora</name>
    <dbReference type="NCBI Taxonomy" id="663608"/>
    <lineage>
        <taxon>Bacteria</taxon>
        <taxon>Bacillati</taxon>
        <taxon>Actinomycetota</taxon>
        <taxon>Actinomycetes</taxon>
        <taxon>Pseudonocardiales</taxon>
        <taxon>Pseudonocardiaceae</taxon>
        <taxon>Actinomycetospora</taxon>
    </lineage>
</organism>
<evidence type="ECO:0000259" key="12">
    <source>
        <dbReference type="Pfam" id="PF13493"/>
    </source>
</evidence>
<dbReference type="InterPro" id="IPR025201">
    <property type="entry name" value="KdpD_TM"/>
</dbReference>
<dbReference type="Proteomes" id="UP001500928">
    <property type="component" value="Unassembled WGS sequence"/>
</dbReference>
<name>A0ABP9BAW4_9PSEU</name>
<evidence type="ECO:0000256" key="4">
    <source>
        <dbReference type="ARBA" id="ARBA00022692"/>
    </source>
</evidence>
<dbReference type="EMBL" id="BAABHO010000023">
    <property type="protein sequence ID" value="GAA4792949.1"/>
    <property type="molecule type" value="Genomic_DNA"/>
</dbReference>
<feature type="transmembrane region" description="Helical" evidence="11">
    <location>
        <begin position="7"/>
        <end position="24"/>
    </location>
</feature>